<protein>
    <submittedName>
        <fullName evidence="2">Putative vascular-relatedprotein 1</fullName>
    </submittedName>
</protein>
<keyword evidence="3" id="KW-1185">Reference proteome</keyword>
<dbReference type="GO" id="GO:0010089">
    <property type="term" value="P:xylem development"/>
    <property type="evidence" value="ECO:0007669"/>
    <property type="project" value="InterPro"/>
</dbReference>
<comment type="caution">
    <text evidence="2">The sequence shown here is derived from an EMBL/GenBank/DDBJ whole genome shotgun (WGS) entry which is preliminary data.</text>
</comment>
<dbReference type="PANTHER" id="PTHR33974">
    <property type="entry name" value="VASCULAR-RELATED UNKNOWN PROTEIN 1-RELATED"/>
    <property type="match status" value="1"/>
</dbReference>
<feature type="region of interest" description="Disordered" evidence="1">
    <location>
        <begin position="86"/>
        <end position="111"/>
    </location>
</feature>
<feature type="region of interest" description="Disordered" evidence="1">
    <location>
        <begin position="1"/>
        <end position="25"/>
    </location>
</feature>
<proteinExistence type="predicted"/>
<dbReference type="InterPro" id="IPR039280">
    <property type="entry name" value="VUP"/>
</dbReference>
<dbReference type="AlphaFoldDB" id="A0A8K0IV55"/>
<organism evidence="2 3">
    <name type="scientific">Cocos nucifera</name>
    <name type="common">Coconut palm</name>
    <dbReference type="NCBI Taxonomy" id="13894"/>
    <lineage>
        <taxon>Eukaryota</taxon>
        <taxon>Viridiplantae</taxon>
        <taxon>Streptophyta</taxon>
        <taxon>Embryophyta</taxon>
        <taxon>Tracheophyta</taxon>
        <taxon>Spermatophyta</taxon>
        <taxon>Magnoliopsida</taxon>
        <taxon>Liliopsida</taxon>
        <taxon>Arecaceae</taxon>
        <taxon>Arecoideae</taxon>
        <taxon>Cocoseae</taxon>
        <taxon>Attaleinae</taxon>
        <taxon>Cocos</taxon>
    </lineage>
</organism>
<reference evidence="2" key="1">
    <citation type="journal article" date="2017" name="Gigascience">
        <title>The genome draft of coconut (Cocos nucifera).</title>
        <authorList>
            <person name="Xiao Y."/>
            <person name="Xu P."/>
            <person name="Fan H."/>
            <person name="Baudouin L."/>
            <person name="Xia W."/>
            <person name="Bocs S."/>
            <person name="Xu J."/>
            <person name="Li Q."/>
            <person name="Guo A."/>
            <person name="Zhou L."/>
            <person name="Li J."/>
            <person name="Wu Y."/>
            <person name="Ma Z."/>
            <person name="Armero A."/>
            <person name="Issali A.E."/>
            <person name="Liu N."/>
            <person name="Peng M."/>
            <person name="Yang Y."/>
        </authorList>
    </citation>
    <scope>NUCLEOTIDE SEQUENCE</scope>
    <source>
        <tissue evidence="2">Spear leaf of Hainan Tall coconut</tissue>
    </source>
</reference>
<sequence length="228" mass="24847">MMEESIHSSLNRSLCSKEGAPSSEESGWTMYFEDFLASEKREEDGCSFSIEGGSSIISDAASCVAWKPSAGTKVTKSCKKLSLKKRKGGGTLDEDPLEDTASSPVNSPKVSYLKHSDVQPRENVDDNKGISQEEGVGCGNGLELKSNIVNDLGFVEGTNECRNYFTISGSKLYRPPDRDFEIKMGLGYDTNKSPAMGLEIKMANSSAIVRPRLNCPTIWKIVEPSDIL</sequence>
<dbReference type="OrthoDB" id="779856at2759"/>
<gene>
    <name evidence="2" type="ORF">COCNU_14G007500</name>
</gene>
<dbReference type="Proteomes" id="UP000797356">
    <property type="component" value="Chromosome 14"/>
</dbReference>
<dbReference type="PANTHER" id="PTHR33974:SF2">
    <property type="entry name" value="VASCULAR-RELATED UNKNOWN PROTEIN 1"/>
    <property type="match status" value="1"/>
</dbReference>
<dbReference type="EMBL" id="CM017885">
    <property type="protein sequence ID" value="KAG1368282.1"/>
    <property type="molecule type" value="Genomic_DNA"/>
</dbReference>
<evidence type="ECO:0000313" key="3">
    <source>
        <dbReference type="Proteomes" id="UP000797356"/>
    </source>
</evidence>
<evidence type="ECO:0000313" key="2">
    <source>
        <dbReference type="EMBL" id="KAG1368282.1"/>
    </source>
</evidence>
<name>A0A8K0IV55_COCNU</name>
<feature type="compositionally biased region" description="Polar residues" evidence="1">
    <location>
        <begin position="100"/>
        <end position="109"/>
    </location>
</feature>
<evidence type="ECO:0000256" key="1">
    <source>
        <dbReference type="SAM" id="MobiDB-lite"/>
    </source>
</evidence>
<accession>A0A8K0IV55</accession>
<reference evidence="2" key="2">
    <citation type="submission" date="2019-07" db="EMBL/GenBank/DDBJ databases">
        <authorList>
            <person name="Yang Y."/>
            <person name="Bocs S."/>
            <person name="Baudouin L."/>
        </authorList>
    </citation>
    <scope>NUCLEOTIDE SEQUENCE</scope>
    <source>
        <tissue evidence="2">Spear leaf of Hainan Tall coconut</tissue>
    </source>
</reference>